<reference evidence="1" key="1">
    <citation type="journal article" date="2015" name="Nature">
        <title>Complex archaea that bridge the gap between prokaryotes and eukaryotes.</title>
        <authorList>
            <person name="Spang A."/>
            <person name="Saw J.H."/>
            <person name="Jorgensen S.L."/>
            <person name="Zaremba-Niedzwiedzka K."/>
            <person name="Martijn J."/>
            <person name="Lind A.E."/>
            <person name="van Eijk R."/>
            <person name="Schleper C."/>
            <person name="Guy L."/>
            <person name="Ettema T.J."/>
        </authorList>
    </citation>
    <scope>NUCLEOTIDE SEQUENCE</scope>
</reference>
<evidence type="ECO:0000313" key="1">
    <source>
        <dbReference type="EMBL" id="KKM46571.1"/>
    </source>
</evidence>
<dbReference type="EMBL" id="LAZR01012033">
    <property type="protein sequence ID" value="KKM46571.1"/>
    <property type="molecule type" value="Genomic_DNA"/>
</dbReference>
<name>A0A0F9L4A5_9ZZZZ</name>
<organism evidence="1">
    <name type="scientific">marine sediment metagenome</name>
    <dbReference type="NCBI Taxonomy" id="412755"/>
    <lineage>
        <taxon>unclassified sequences</taxon>
        <taxon>metagenomes</taxon>
        <taxon>ecological metagenomes</taxon>
    </lineage>
</organism>
<comment type="caution">
    <text evidence="1">The sequence shown here is derived from an EMBL/GenBank/DDBJ whole genome shotgun (WGS) entry which is preliminary data.</text>
</comment>
<dbReference type="AlphaFoldDB" id="A0A0F9L4A5"/>
<accession>A0A0F9L4A5</accession>
<gene>
    <name evidence="1" type="ORF">LCGC14_1559710</name>
</gene>
<sequence>MENAMTTMATQNMYNVICRKKSTAAFRISTHQLTRLDILEKFSVIYTRYLNINFFINNLKNAHTKNNK</sequence>
<proteinExistence type="predicted"/>
<protein>
    <submittedName>
        <fullName evidence="1">Uncharacterized protein</fullName>
    </submittedName>
</protein>